<protein>
    <submittedName>
        <fullName evidence="2">Uncharacterized protein</fullName>
    </submittedName>
</protein>
<dbReference type="AlphaFoldDB" id="A0A8J8NYK5"/>
<organism evidence="2 3">
    <name type="scientific">Halteria grandinella</name>
    <dbReference type="NCBI Taxonomy" id="5974"/>
    <lineage>
        <taxon>Eukaryota</taxon>
        <taxon>Sar</taxon>
        <taxon>Alveolata</taxon>
        <taxon>Ciliophora</taxon>
        <taxon>Intramacronucleata</taxon>
        <taxon>Spirotrichea</taxon>
        <taxon>Stichotrichia</taxon>
        <taxon>Sporadotrichida</taxon>
        <taxon>Halteriidae</taxon>
        <taxon>Halteria</taxon>
    </lineage>
</organism>
<dbReference type="EMBL" id="RRYP01004654">
    <property type="protein sequence ID" value="TNV82695.1"/>
    <property type="molecule type" value="Genomic_DNA"/>
</dbReference>
<evidence type="ECO:0000313" key="3">
    <source>
        <dbReference type="Proteomes" id="UP000785679"/>
    </source>
</evidence>
<dbReference type="Proteomes" id="UP000785679">
    <property type="component" value="Unassembled WGS sequence"/>
</dbReference>
<keyword evidence="3" id="KW-1185">Reference proteome</keyword>
<keyword evidence="1" id="KW-0812">Transmembrane</keyword>
<evidence type="ECO:0000313" key="2">
    <source>
        <dbReference type="EMBL" id="TNV82695.1"/>
    </source>
</evidence>
<name>A0A8J8NYK5_HALGN</name>
<accession>A0A8J8NYK5</accession>
<evidence type="ECO:0000256" key="1">
    <source>
        <dbReference type="SAM" id="Phobius"/>
    </source>
</evidence>
<comment type="caution">
    <text evidence="2">The sequence shown here is derived from an EMBL/GenBank/DDBJ whole genome shotgun (WGS) entry which is preliminary data.</text>
</comment>
<proteinExistence type="predicted"/>
<gene>
    <name evidence="2" type="ORF">FGO68_gene11747</name>
</gene>
<keyword evidence="1" id="KW-1133">Transmembrane helix</keyword>
<feature type="transmembrane region" description="Helical" evidence="1">
    <location>
        <begin position="39"/>
        <end position="59"/>
    </location>
</feature>
<reference evidence="2" key="1">
    <citation type="submission" date="2019-06" db="EMBL/GenBank/DDBJ databases">
        <authorList>
            <person name="Zheng W."/>
        </authorList>
    </citation>
    <scope>NUCLEOTIDE SEQUENCE</scope>
    <source>
        <strain evidence="2">QDHG01</strain>
    </source>
</reference>
<keyword evidence="1" id="KW-0472">Membrane</keyword>
<sequence>MDDPRHVLELRHELIFALQVREEFSIFFNQWSFCYYVNFFHAVCIFIESFVFSLIYSVLTSYIEAALDCQFIELLF</sequence>